<dbReference type="GO" id="GO:0015031">
    <property type="term" value="P:protein transport"/>
    <property type="evidence" value="ECO:0007669"/>
    <property type="project" value="UniProtKB-KW"/>
</dbReference>
<comment type="subunit">
    <text evidence="11">Component of the nuclear pore complex (NPC)-associated TREX-2 complex (transcription and export complex 2). Component of the SAGA transcription coactivator-HAT complex. Within the SAGA complex, participates to a subcomplex of SAGA called the DUB module (deubiquitination module).</text>
</comment>
<dbReference type="FunFam" id="1.10.246.140:FF:000001">
    <property type="entry name" value="Transcription and mRNA export factor ENY2"/>
    <property type="match status" value="1"/>
</dbReference>
<dbReference type="GO" id="GO:0005654">
    <property type="term" value="C:nucleoplasm"/>
    <property type="evidence" value="ECO:0007669"/>
    <property type="project" value="UniProtKB-SubCell"/>
</dbReference>
<keyword evidence="9 11" id="KW-0804">Transcription</keyword>
<evidence type="ECO:0000256" key="10">
    <source>
        <dbReference type="ARBA" id="ARBA00023242"/>
    </source>
</evidence>
<evidence type="ECO:0000313" key="12">
    <source>
        <dbReference type="EMBL" id="ROT67078.1"/>
    </source>
</evidence>
<evidence type="ECO:0000256" key="8">
    <source>
        <dbReference type="ARBA" id="ARBA00023159"/>
    </source>
</evidence>
<dbReference type="PANTHER" id="PTHR12514">
    <property type="entry name" value="ENHANCER OF YELLOW 2 TRANSCRIPTION FACTOR"/>
    <property type="match status" value="1"/>
</dbReference>
<dbReference type="GO" id="GO:0070390">
    <property type="term" value="C:transcription export complex 2"/>
    <property type="evidence" value="ECO:0007669"/>
    <property type="project" value="UniProtKB-UniRule"/>
</dbReference>
<proteinExistence type="inferred from homology"/>
<evidence type="ECO:0000256" key="2">
    <source>
        <dbReference type="ARBA" id="ARBA00022448"/>
    </source>
</evidence>
<gene>
    <name evidence="12" type="ORF">C7M84_014859</name>
</gene>
<protein>
    <recommendedName>
        <fullName evidence="11">Transcription and mRNA export factor ENY2</fullName>
    </recommendedName>
    <alternativeName>
        <fullName evidence="11">Enhancer of yellow 2 transcription factor homolog</fullName>
    </alternativeName>
</protein>
<keyword evidence="7 11" id="KW-0805">Transcription regulation</keyword>
<keyword evidence="4 11" id="KW-0156">Chromatin regulator</keyword>
<dbReference type="OrthoDB" id="6221744at2759"/>
<evidence type="ECO:0000256" key="3">
    <source>
        <dbReference type="ARBA" id="ARBA00022816"/>
    </source>
</evidence>
<evidence type="ECO:0000256" key="7">
    <source>
        <dbReference type="ARBA" id="ARBA00023015"/>
    </source>
</evidence>
<dbReference type="Gene3D" id="1.10.246.140">
    <property type="match status" value="1"/>
</dbReference>
<evidence type="ECO:0000313" key="13">
    <source>
        <dbReference type="Proteomes" id="UP000283509"/>
    </source>
</evidence>
<comment type="function">
    <text evidence="11">Involved in mRNA export coupled transcription activation by association with both the TREX-2 and the SAGA complexes. The transcription regulatory histone acetylation (HAT) complex SAGA is a multiprotein complex that activates transcription by remodeling chromatin and mediating histone acetylation and deubiquitination. Within the SAGA complex, participates to a subcomplex that specifically deubiquitinates histones. The SAGA complex is recruited to specific gene promoters by activators, where it is required for transcription. The TREX-2 complex functions in docking export-competent ribonucleoprotein particles (mRNPs) to the nuclear entrance of the nuclear pore complex (nuclear basket). TREX-2 participates in mRNA export and accurate chromatin positioning in the nucleus by tethering genes to the nuclear periphery.</text>
</comment>
<dbReference type="GO" id="GO:0003713">
    <property type="term" value="F:transcription coactivator activity"/>
    <property type="evidence" value="ECO:0007669"/>
    <property type="project" value="UniProtKB-UniRule"/>
</dbReference>
<comment type="subcellular location">
    <subcellularLocation>
        <location evidence="1 11">Nucleus</location>
        <location evidence="1 11">Nucleoplasm</location>
    </subcellularLocation>
</comment>
<accession>A0A423SSB4</accession>
<dbReference type="InterPro" id="IPR018783">
    <property type="entry name" value="TF_ENY2"/>
</dbReference>
<keyword evidence="10 11" id="KW-0539">Nucleus</keyword>
<dbReference type="Pfam" id="PF10163">
    <property type="entry name" value="EnY2"/>
    <property type="match status" value="1"/>
</dbReference>
<dbReference type="InterPro" id="IPR038212">
    <property type="entry name" value="TF_EnY2_sf"/>
</dbReference>
<evidence type="ECO:0000256" key="4">
    <source>
        <dbReference type="ARBA" id="ARBA00022853"/>
    </source>
</evidence>
<keyword evidence="5 11" id="KW-0653">Protein transport</keyword>
<comment type="similarity">
    <text evidence="11">Belongs to the ENY2 family.</text>
</comment>
<dbReference type="HAMAP" id="MF_03046">
    <property type="entry name" value="ENY2_Sus1"/>
    <property type="match status" value="1"/>
</dbReference>
<dbReference type="Proteomes" id="UP000283509">
    <property type="component" value="Unassembled WGS sequence"/>
</dbReference>
<reference evidence="12 13" key="2">
    <citation type="submission" date="2019-01" db="EMBL/GenBank/DDBJ databases">
        <title>The decoding of complex shrimp genome reveals the adaptation for benthos swimmer, frequently molting mechanism and breeding impact on genome.</title>
        <authorList>
            <person name="Sun Y."/>
            <person name="Gao Y."/>
            <person name="Yu Y."/>
        </authorList>
    </citation>
    <scope>NUCLEOTIDE SEQUENCE [LARGE SCALE GENOMIC DNA]</scope>
    <source>
        <tissue evidence="12">Muscle</tissue>
    </source>
</reference>
<organism evidence="12 13">
    <name type="scientific">Penaeus vannamei</name>
    <name type="common">Whiteleg shrimp</name>
    <name type="synonym">Litopenaeus vannamei</name>
    <dbReference type="NCBI Taxonomy" id="6689"/>
    <lineage>
        <taxon>Eukaryota</taxon>
        <taxon>Metazoa</taxon>
        <taxon>Ecdysozoa</taxon>
        <taxon>Arthropoda</taxon>
        <taxon>Crustacea</taxon>
        <taxon>Multicrustacea</taxon>
        <taxon>Malacostraca</taxon>
        <taxon>Eumalacostraca</taxon>
        <taxon>Eucarida</taxon>
        <taxon>Decapoda</taxon>
        <taxon>Dendrobranchiata</taxon>
        <taxon>Penaeoidea</taxon>
        <taxon>Penaeidae</taxon>
        <taxon>Penaeus</taxon>
    </lineage>
</organism>
<keyword evidence="8 11" id="KW-0010">Activator</keyword>
<name>A0A423SSB4_PENVA</name>
<dbReference type="EMBL" id="QCYY01002852">
    <property type="protein sequence ID" value="ROT67078.1"/>
    <property type="molecule type" value="Genomic_DNA"/>
</dbReference>
<evidence type="ECO:0000256" key="1">
    <source>
        <dbReference type="ARBA" id="ARBA00004642"/>
    </source>
</evidence>
<dbReference type="GO" id="GO:0071819">
    <property type="term" value="C:DUBm complex"/>
    <property type="evidence" value="ECO:0007669"/>
    <property type="project" value="UniProtKB-UniRule"/>
</dbReference>
<reference evidence="12 13" key="1">
    <citation type="submission" date="2018-04" db="EMBL/GenBank/DDBJ databases">
        <authorList>
            <person name="Zhang X."/>
            <person name="Yuan J."/>
            <person name="Li F."/>
            <person name="Xiang J."/>
        </authorList>
    </citation>
    <scope>NUCLEOTIDE SEQUENCE [LARGE SCALE GENOMIC DNA]</scope>
    <source>
        <tissue evidence="12">Muscle</tissue>
    </source>
</reference>
<dbReference type="GO" id="GO:0005643">
    <property type="term" value="C:nuclear pore"/>
    <property type="evidence" value="ECO:0007669"/>
    <property type="project" value="UniProtKB-UniRule"/>
</dbReference>
<evidence type="ECO:0000256" key="9">
    <source>
        <dbReference type="ARBA" id="ARBA00023163"/>
    </source>
</evidence>
<dbReference type="GO" id="GO:0006406">
    <property type="term" value="P:mRNA export from nucleus"/>
    <property type="evidence" value="ECO:0007669"/>
    <property type="project" value="UniProtKB-UniRule"/>
</dbReference>
<dbReference type="GO" id="GO:0006368">
    <property type="term" value="P:transcription elongation by RNA polymerase II"/>
    <property type="evidence" value="ECO:0007669"/>
    <property type="project" value="UniProtKB-UniRule"/>
</dbReference>
<comment type="caution">
    <text evidence="12">The sequence shown here is derived from an EMBL/GenBank/DDBJ whole genome shotgun (WGS) entry which is preliminary data.</text>
</comment>
<dbReference type="GO" id="GO:0006325">
    <property type="term" value="P:chromatin organization"/>
    <property type="evidence" value="ECO:0007669"/>
    <property type="project" value="UniProtKB-KW"/>
</dbReference>
<sequence length="96" mass="11160">MADRSTQMKNSINQKLVETGEKERLKDMLRQRLTECGWRDELKEHAKDIVRERGLQQVTVDDLVKEITPQGRDLVPDTVKRELLAEIKKFLAAQSL</sequence>
<keyword evidence="13" id="KW-1185">Reference proteome</keyword>
<dbReference type="AlphaFoldDB" id="A0A423SSB4"/>
<dbReference type="GO" id="GO:0000124">
    <property type="term" value="C:SAGA complex"/>
    <property type="evidence" value="ECO:0007669"/>
    <property type="project" value="UniProtKB-UniRule"/>
</dbReference>
<evidence type="ECO:0000256" key="11">
    <source>
        <dbReference type="HAMAP-Rule" id="MF_03046"/>
    </source>
</evidence>
<evidence type="ECO:0000256" key="6">
    <source>
        <dbReference type="ARBA" id="ARBA00023010"/>
    </source>
</evidence>
<evidence type="ECO:0000256" key="5">
    <source>
        <dbReference type="ARBA" id="ARBA00022927"/>
    </source>
</evidence>
<dbReference type="STRING" id="6689.A0A423SSB4"/>
<keyword evidence="3 11" id="KW-0509">mRNA transport</keyword>
<keyword evidence="2 11" id="KW-0813">Transport</keyword>
<keyword evidence="6 11" id="KW-0811">Translocation</keyword>